<gene>
    <name evidence="2" type="ORF">SUNI508_09209</name>
</gene>
<accession>A0ABR2URF8</accession>
<feature type="signal peptide" evidence="1">
    <location>
        <begin position="1"/>
        <end position="19"/>
    </location>
</feature>
<dbReference type="CDD" id="cd09620">
    <property type="entry name" value="CBM9_like_3"/>
    <property type="match status" value="1"/>
</dbReference>
<organism evidence="2 3">
    <name type="scientific">Seiridium unicorne</name>
    <dbReference type="NCBI Taxonomy" id="138068"/>
    <lineage>
        <taxon>Eukaryota</taxon>
        <taxon>Fungi</taxon>
        <taxon>Dikarya</taxon>
        <taxon>Ascomycota</taxon>
        <taxon>Pezizomycotina</taxon>
        <taxon>Sordariomycetes</taxon>
        <taxon>Xylariomycetidae</taxon>
        <taxon>Amphisphaeriales</taxon>
        <taxon>Sporocadaceae</taxon>
        <taxon>Seiridium</taxon>
    </lineage>
</organism>
<keyword evidence="1" id="KW-0732">Signal</keyword>
<evidence type="ECO:0000256" key="1">
    <source>
        <dbReference type="SAM" id="SignalP"/>
    </source>
</evidence>
<evidence type="ECO:0008006" key="4">
    <source>
        <dbReference type="Google" id="ProtNLM"/>
    </source>
</evidence>
<reference evidence="2 3" key="1">
    <citation type="journal article" date="2024" name="J. Plant Pathol.">
        <title>Sequence and assembly of the genome of Seiridium unicorne, isolate CBS 538.82, causal agent of cypress canker disease.</title>
        <authorList>
            <person name="Scali E."/>
            <person name="Rocca G.D."/>
            <person name="Danti R."/>
            <person name="Garbelotto M."/>
            <person name="Barberini S."/>
            <person name="Baroncelli R."/>
            <person name="Emiliani G."/>
        </authorList>
    </citation>
    <scope>NUCLEOTIDE SEQUENCE [LARGE SCALE GENOMIC DNA]</scope>
    <source>
        <strain evidence="2 3">BM-138-508</strain>
    </source>
</reference>
<evidence type="ECO:0000313" key="2">
    <source>
        <dbReference type="EMBL" id="KAK9416970.1"/>
    </source>
</evidence>
<dbReference type="SUPFAM" id="SSF49344">
    <property type="entry name" value="CBD9-like"/>
    <property type="match status" value="1"/>
</dbReference>
<evidence type="ECO:0000313" key="3">
    <source>
        <dbReference type="Proteomes" id="UP001408356"/>
    </source>
</evidence>
<dbReference type="Gene3D" id="2.60.40.1190">
    <property type="match status" value="1"/>
</dbReference>
<dbReference type="EMBL" id="JARVKF010000402">
    <property type="protein sequence ID" value="KAK9416970.1"/>
    <property type="molecule type" value="Genomic_DNA"/>
</dbReference>
<feature type="chain" id="PRO_5047089822" description="Carbohydrate-binding domain-containing protein" evidence="1">
    <location>
        <begin position="20"/>
        <end position="239"/>
    </location>
</feature>
<sequence length="239" mass="26482">MHLATILATAIAAAATISAKPSTQKVAAYTRDVPSLTVCACPEVATITYSQSVPDRTPFPDTEVGLCYDDTVGNLYINFTAYGEEYFYYDPTMVTNDPIYEYEVMETFISRGTGDPQTYLEFEVNPGNVTWQAVVYNPSKVRAADSAFSPFMIEDPLTDGFAAVTTVDEPAQMWSSQVQIPLGLFNVDPGTAKGTEWRMNFFRIIVSEDTYPNQTLGSWSPPDEASFHMTPFFGHVTFE</sequence>
<comment type="caution">
    <text evidence="2">The sequence shown here is derived from an EMBL/GenBank/DDBJ whole genome shotgun (WGS) entry which is preliminary data.</text>
</comment>
<proteinExistence type="predicted"/>
<keyword evidence="3" id="KW-1185">Reference proteome</keyword>
<protein>
    <recommendedName>
        <fullName evidence="4">Carbohydrate-binding domain-containing protein</fullName>
    </recommendedName>
</protein>
<dbReference type="Proteomes" id="UP001408356">
    <property type="component" value="Unassembled WGS sequence"/>
</dbReference>
<name>A0ABR2URF8_9PEZI</name>